<name>A0A7R8ZWU1_9CRUS</name>
<feature type="non-terminal residue" evidence="1">
    <location>
        <position position="1"/>
    </location>
</feature>
<reference evidence="1" key="1">
    <citation type="submission" date="2020-11" db="EMBL/GenBank/DDBJ databases">
        <authorList>
            <person name="Tran Van P."/>
        </authorList>
    </citation>
    <scope>NUCLEOTIDE SEQUENCE</scope>
</reference>
<proteinExistence type="predicted"/>
<dbReference type="AlphaFoldDB" id="A0A7R8ZWU1"/>
<dbReference type="OrthoDB" id="2139909at2759"/>
<organism evidence="1">
    <name type="scientific">Cyprideis torosa</name>
    <dbReference type="NCBI Taxonomy" id="163714"/>
    <lineage>
        <taxon>Eukaryota</taxon>
        <taxon>Metazoa</taxon>
        <taxon>Ecdysozoa</taxon>
        <taxon>Arthropoda</taxon>
        <taxon>Crustacea</taxon>
        <taxon>Oligostraca</taxon>
        <taxon>Ostracoda</taxon>
        <taxon>Podocopa</taxon>
        <taxon>Podocopida</taxon>
        <taxon>Cytherocopina</taxon>
        <taxon>Cytheroidea</taxon>
        <taxon>Cytherideidae</taxon>
        <taxon>Cyprideis</taxon>
    </lineage>
</organism>
<protein>
    <submittedName>
        <fullName evidence="1">Uncharacterized protein</fullName>
    </submittedName>
</protein>
<dbReference type="InterPro" id="IPR003718">
    <property type="entry name" value="OsmC/Ohr_fam"/>
</dbReference>
<gene>
    <name evidence="1" type="ORF">CTOB1V02_LOCUS17242</name>
</gene>
<dbReference type="SUPFAM" id="SSF82784">
    <property type="entry name" value="OsmC-like"/>
    <property type="match status" value="1"/>
</dbReference>
<accession>A0A7R8ZWU1</accession>
<sequence length="180" mass="18990">AVAVVAWVGAGNTTAMVFYPLAFFGLGVAHSGVRLGRKTYLVDMSEGNRRTDYVAVSNTTIGALLLLSGALGALTSLVSVPGTLLLLGLGGCASFDVVHILKKARQDVTDCDATIEAERAETEPKVFTKIHIHFKVSGKGLSAKHVERAISMSAEKYCSASIMLGKTAELSHSHEVIDES</sequence>
<dbReference type="EMBL" id="OB725785">
    <property type="protein sequence ID" value="CAD7239427.1"/>
    <property type="molecule type" value="Genomic_DNA"/>
</dbReference>
<dbReference type="PANTHER" id="PTHR34352:SF1">
    <property type="entry name" value="PROTEIN YHFA"/>
    <property type="match status" value="1"/>
</dbReference>
<dbReference type="Pfam" id="PF02566">
    <property type="entry name" value="OsmC"/>
    <property type="match status" value="1"/>
</dbReference>
<dbReference type="Gene3D" id="3.30.300.20">
    <property type="match status" value="1"/>
</dbReference>
<dbReference type="InterPro" id="IPR015946">
    <property type="entry name" value="KH_dom-like_a/b"/>
</dbReference>
<dbReference type="InterPro" id="IPR036102">
    <property type="entry name" value="OsmC/Ohrsf"/>
</dbReference>
<dbReference type="PANTHER" id="PTHR34352">
    <property type="entry name" value="PROTEIN YHFA"/>
    <property type="match status" value="1"/>
</dbReference>
<evidence type="ECO:0000313" key="1">
    <source>
        <dbReference type="EMBL" id="CAD7239427.1"/>
    </source>
</evidence>